<name>A0AAV9V544_9PEZI</name>
<comment type="caution">
    <text evidence="2">The sequence shown here is derived from an EMBL/GenBank/DDBJ whole genome shotgun (WGS) entry which is preliminary data.</text>
</comment>
<protein>
    <submittedName>
        <fullName evidence="2">Uncharacterized protein</fullName>
    </submittedName>
</protein>
<accession>A0AAV9V544</accession>
<reference evidence="2 3" key="1">
    <citation type="submission" date="2019-10" db="EMBL/GenBank/DDBJ databases">
        <authorList>
            <person name="Palmer J.M."/>
        </authorList>
    </citation>
    <scope>NUCLEOTIDE SEQUENCE [LARGE SCALE GENOMIC DNA]</scope>
    <source>
        <strain evidence="2 3">TWF730</strain>
    </source>
</reference>
<dbReference type="EMBL" id="JAVHNS010000005">
    <property type="protein sequence ID" value="KAK6353930.1"/>
    <property type="molecule type" value="Genomic_DNA"/>
</dbReference>
<proteinExistence type="predicted"/>
<sequence>MPYNWDLNQDPKNEELSFTNAASAVYEAETSELNSDLADPQIKSDPIANIIQRYSQELVPVSNASQPQLCQEPSEICPHCGANITAIKPNKAYTPDFEIVVYNRNSFDSGSSIPSSTRSSPARSSVKTQLSSVPSSPGFRAEDPIIISDDEVEAGADKSIGDIDTISSDFDKCNNRVPWACDEKLDLYILKLGFIVKNKYLSAIMNQKHGKEWRASSMVAQFAEYKYTPLNARLHLEVATSIVNGEFCLKYSDAIKGLRKAAGKVGIEISLRGREEIRIPQNIPTSRRRINQFGEDSDSDSSVSSSK</sequence>
<evidence type="ECO:0000313" key="3">
    <source>
        <dbReference type="Proteomes" id="UP001373714"/>
    </source>
</evidence>
<dbReference type="AlphaFoldDB" id="A0AAV9V544"/>
<feature type="region of interest" description="Disordered" evidence="1">
    <location>
        <begin position="109"/>
        <end position="142"/>
    </location>
</feature>
<feature type="compositionally biased region" description="Low complexity" evidence="1">
    <location>
        <begin position="109"/>
        <end position="125"/>
    </location>
</feature>
<feature type="compositionally biased region" description="Polar residues" evidence="1">
    <location>
        <begin position="126"/>
        <end position="135"/>
    </location>
</feature>
<organism evidence="2 3">
    <name type="scientific">Orbilia blumenaviensis</name>
    <dbReference type="NCBI Taxonomy" id="1796055"/>
    <lineage>
        <taxon>Eukaryota</taxon>
        <taxon>Fungi</taxon>
        <taxon>Dikarya</taxon>
        <taxon>Ascomycota</taxon>
        <taxon>Pezizomycotina</taxon>
        <taxon>Orbiliomycetes</taxon>
        <taxon>Orbiliales</taxon>
        <taxon>Orbiliaceae</taxon>
        <taxon>Orbilia</taxon>
    </lineage>
</organism>
<keyword evidence="3" id="KW-1185">Reference proteome</keyword>
<evidence type="ECO:0000313" key="2">
    <source>
        <dbReference type="EMBL" id="KAK6353930.1"/>
    </source>
</evidence>
<gene>
    <name evidence="2" type="ORF">TWF730_008350</name>
</gene>
<dbReference type="Proteomes" id="UP001373714">
    <property type="component" value="Unassembled WGS sequence"/>
</dbReference>
<evidence type="ECO:0000256" key="1">
    <source>
        <dbReference type="SAM" id="MobiDB-lite"/>
    </source>
</evidence>